<keyword evidence="12 18" id="KW-0675">Receptor</keyword>
<dbReference type="Pfam" id="PF07715">
    <property type="entry name" value="Plug"/>
    <property type="match status" value="1"/>
</dbReference>
<gene>
    <name evidence="18" type="ORF">B0F87_104288</name>
</gene>
<evidence type="ECO:0000256" key="11">
    <source>
        <dbReference type="ARBA" id="ARBA00023136"/>
    </source>
</evidence>
<comment type="caution">
    <text evidence="18">The sequence shown here is derived from an EMBL/GenBank/DDBJ whole genome shotgun (WGS) entry which is preliminary data.</text>
</comment>
<sequence>MKNHKNRPLIPAIAPLLNASHTLMKWQMGALLPLGLALSTVTMAAEPVSKTPATEGKELTLPTVKVKASREKTPNVTKGYQAKSNSTAVKTDTALIDLPQSITVITQELIKDQNMQSIADTTRYVPGVGTAQGEGNRDNPIFRGNSSNSDMYVDGIRDDVQYFRDLYNIERVDVLKGPNAMVFGRGGSGGLINRATKQANWSNAREMNFQLGSFDKYRLTGDFDQAINDNVAVRLTSMWENSRSYRDGFDAGRWGVNPTLTWQPSEQTKVSLGYEHYDDKRTADRGISSFGGRPVNTDVSTFFGDPERSPTSATVDSFKAVLDHDFGGGVSVRNSSRYASYDKFYQNIFPGAVNAAGNQVAISAYNDANQRENLFNQTDLTFSLNTGPLKHKFLTGMEFGRQENDNFRNTGYFTNVGANATSVNVSLADPRYRGAVAFRQSATDANNHGVTTIKAGYVQDQIDLTEHWKAIMGVRFDRFEVDFTNNRNGQNFTTNDNLVSPRGGLIYKPFDNFSLYSNYSIAYVPRAGDQLASLTLTNAALKPEEFRNYEVGAKWDIRPDLSATLALYQLDRLNALATDPNNPALSFLVDGQRTRGIELGLSGNITDAWKVMGGYAFQNGEITKSISSTALAGATLAQVPEHTFSLWNRYDITQQWGVGLGSIYRSKIFAATDNLVTLPGFLRFDAAVYFKATKNIQLQVNVENLFDKKYYANAHNNTNITPGSPIAVNAGISVKF</sequence>
<dbReference type="CDD" id="cd01347">
    <property type="entry name" value="ligand_gated_channel"/>
    <property type="match status" value="1"/>
</dbReference>
<evidence type="ECO:0000259" key="16">
    <source>
        <dbReference type="Pfam" id="PF00593"/>
    </source>
</evidence>
<comment type="similarity">
    <text evidence="2 14 15">Belongs to the TonB-dependent receptor family.</text>
</comment>
<proteinExistence type="inferred from homology"/>
<evidence type="ECO:0000313" key="19">
    <source>
        <dbReference type="Proteomes" id="UP000240010"/>
    </source>
</evidence>
<dbReference type="PANTHER" id="PTHR32552">
    <property type="entry name" value="FERRICHROME IRON RECEPTOR-RELATED"/>
    <property type="match status" value="1"/>
</dbReference>
<evidence type="ECO:0000313" key="18">
    <source>
        <dbReference type="EMBL" id="PPK76196.1"/>
    </source>
</evidence>
<keyword evidence="4 14" id="KW-1134">Transmembrane beta strand</keyword>
<keyword evidence="9" id="KW-0406">Ion transport</keyword>
<dbReference type="InterPro" id="IPR010105">
    <property type="entry name" value="TonB_sidphr_rcpt"/>
</dbReference>
<evidence type="ECO:0000256" key="10">
    <source>
        <dbReference type="ARBA" id="ARBA00023077"/>
    </source>
</evidence>
<keyword evidence="13 14" id="KW-0998">Cell outer membrane</keyword>
<dbReference type="InterPro" id="IPR012910">
    <property type="entry name" value="Plug_dom"/>
</dbReference>
<dbReference type="GO" id="GO:0009279">
    <property type="term" value="C:cell outer membrane"/>
    <property type="evidence" value="ECO:0007669"/>
    <property type="project" value="UniProtKB-SubCell"/>
</dbReference>
<dbReference type="Pfam" id="PF00593">
    <property type="entry name" value="TonB_dep_Rec_b-barrel"/>
    <property type="match status" value="1"/>
</dbReference>
<evidence type="ECO:0000256" key="12">
    <source>
        <dbReference type="ARBA" id="ARBA00023170"/>
    </source>
</evidence>
<dbReference type="GO" id="GO:0038023">
    <property type="term" value="F:signaling receptor activity"/>
    <property type="evidence" value="ECO:0007669"/>
    <property type="project" value="InterPro"/>
</dbReference>
<evidence type="ECO:0000256" key="5">
    <source>
        <dbReference type="ARBA" id="ARBA00022496"/>
    </source>
</evidence>
<dbReference type="GO" id="GO:0015891">
    <property type="term" value="P:siderophore transport"/>
    <property type="evidence" value="ECO:0007669"/>
    <property type="project" value="InterPro"/>
</dbReference>
<evidence type="ECO:0000256" key="3">
    <source>
        <dbReference type="ARBA" id="ARBA00022448"/>
    </source>
</evidence>
<dbReference type="PROSITE" id="PS52016">
    <property type="entry name" value="TONB_DEPENDENT_REC_3"/>
    <property type="match status" value="1"/>
</dbReference>
<dbReference type="SUPFAM" id="SSF56935">
    <property type="entry name" value="Porins"/>
    <property type="match status" value="1"/>
</dbReference>
<dbReference type="GO" id="GO:0015344">
    <property type="term" value="F:siderophore uptake transmembrane transporter activity"/>
    <property type="evidence" value="ECO:0007669"/>
    <property type="project" value="TreeGrafter"/>
</dbReference>
<keyword evidence="10 15" id="KW-0798">TonB box</keyword>
<dbReference type="InterPro" id="IPR039426">
    <property type="entry name" value="TonB-dep_rcpt-like"/>
</dbReference>
<keyword evidence="5" id="KW-0410">Iron transport</keyword>
<evidence type="ECO:0000256" key="4">
    <source>
        <dbReference type="ARBA" id="ARBA00022452"/>
    </source>
</evidence>
<comment type="subcellular location">
    <subcellularLocation>
        <location evidence="1 14">Cell outer membrane</location>
        <topology evidence="1 14">Multi-pass membrane protein</topology>
    </subcellularLocation>
</comment>
<protein>
    <submittedName>
        <fullName evidence="18">Catecholate siderophore receptor</fullName>
    </submittedName>
</protein>
<dbReference type="Gene3D" id="2.170.130.10">
    <property type="entry name" value="TonB-dependent receptor, plug domain"/>
    <property type="match status" value="1"/>
</dbReference>
<evidence type="ECO:0000256" key="6">
    <source>
        <dbReference type="ARBA" id="ARBA00022692"/>
    </source>
</evidence>
<keyword evidence="6 14" id="KW-0812">Transmembrane</keyword>
<dbReference type="NCBIfam" id="TIGR01783">
    <property type="entry name" value="TonB-siderophor"/>
    <property type="match status" value="1"/>
</dbReference>
<reference evidence="18 19" key="1">
    <citation type="submission" date="2018-02" db="EMBL/GenBank/DDBJ databases">
        <title>Subsurface microbial communities from deep shales in Ohio and West Virginia, USA.</title>
        <authorList>
            <person name="Wrighton K."/>
        </authorList>
    </citation>
    <scope>NUCLEOTIDE SEQUENCE [LARGE SCALE GENOMIC DNA]</scope>
    <source>
        <strain evidence="18 19">OWC-DMM</strain>
    </source>
</reference>
<evidence type="ECO:0000256" key="2">
    <source>
        <dbReference type="ARBA" id="ARBA00009810"/>
    </source>
</evidence>
<dbReference type="EMBL" id="PTIZ01000004">
    <property type="protein sequence ID" value="PPK76196.1"/>
    <property type="molecule type" value="Genomic_DNA"/>
</dbReference>
<evidence type="ECO:0000259" key="17">
    <source>
        <dbReference type="Pfam" id="PF07715"/>
    </source>
</evidence>
<dbReference type="InterPro" id="IPR000531">
    <property type="entry name" value="Beta-barrel_TonB"/>
</dbReference>
<evidence type="ECO:0000256" key="15">
    <source>
        <dbReference type="RuleBase" id="RU003357"/>
    </source>
</evidence>
<dbReference type="Gene3D" id="2.40.170.20">
    <property type="entry name" value="TonB-dependent receptor, beta-barrel domain"/>
    <property type="match status" value="1"/>
</dbReference>
<evidence type="ECO:0000256" key="13">
    <source>
        <dbReference type="ARBA" id="ARBA00023237"/>
    </source>
</evidence>
<evidence type="ECO:0000256" key="7">
    <source>
        <dbReference type="ARBA" id="ARBA00022729"/>
    </source>
</evidence>
<evidence type="ECO:0000256" key="8">
    <source>
        <dbReference type="ARBA" id="ARBA00023004"/>
    </source>
</evidence>
<organism evidence="18 19">
    <name type="scientific">Methylobacter tundripaludum</name>
    <dbReference type="NCBI Taxonomy" id="173365"/>
    <lineage>
        <taxon>Bacteria</taxon>
        <taxon>Pseudomonadati</taxon>
        <taxon>Pseudomonadota</taxon>
        <taxon>Gammaproteobacteria</taxon>
        <taxon>Methylococcales</taxon>
        <taxon>Methylococcaceae</taxon>
        <taxon>Methylobacter</taxon>
    </lineage>
</organism>
<dbReference type="RefSeq" id="WP_104428686.1">
    <property type="nucleotide sequence ID" value="NZ_PTIZ01000004.1"/>
</dbReference>
<dbReference type="AlphaFoldDB" id="A0A2S6HFH9"/>
<evidence type="ECO:0000256" key="14">
    <source>
        <dbReference type="PROSITE-ProRule" id="PRU01360"/>
    </source>
</evidence>
<feature type="domain" description="TonB-dependent receptor-like beta-barrel" evidence="16">
    <location>
        <begin position="261"/>
        <end position="705"/>
    </location>
</feature>
<dbReference type="FunFam" id="2.170.130.10:FF:000001">
    <property type="entry name" value="Catecholate siderophore TonB-dependent receptor"/>
    <property type="match status" value="1"/>
</dbReference>
<keyword evidence="11 14" id="KW-0472">Membrane</keyword>
<evidence type="ECO:0000256" key="1">
    <source>
        <dbReference type="ARBA" id="ARBA00004571"/>
    </source>
</evidence>
<accession>A0A2S6HFH9</accession>
<keyword evidence="7" id="KW-0732">Signal</keyword>
<dbReference type="InterPro" id="IPR037066">
    <property type="entry name" value="Plug_dom_sf"/>
</dbReference>
<feature type="domain" description="TonB-dependent receptor plug" evidence="17">
    <location>
        <begin position="96"/>
        <end position="190"/>
    </location>
</feature>
<name>A0A2S6HFH9_9GAMM</name>
<evidence type="ECO:0000256" key="9">
    <source>
        <dbReference type="ARBA" id="ARBA00023065"/>
    </source>
</evidence>
<dbReference type="InterPro" id="IPR036942">
    <property type="entry name" value="Beta-barrel_TonB_sf"/>
</dbReference>
<dbReference type="Proteomes" id="UP000240010">
    <property type="component" value="Unassembled WGS sequence"/>
</dbReference>
<dbReference type="PANTHER" id="PTHR32552:SF68">
    <property type="entry name" value="FERRICHROME OUTER MEMBRANE TRANSPORTER_PHAGE RECEPTOR"/>
    <property type="match status" value="1"/>
</dbReference>
<keyword evidence="3 14" id="KW-0813">Transport</keyword>
<keyword evidence="8" id="KW-0408">Iron</keyword>